<feature type="transmembrane region" description="Helical" evidence="12">
    <location>
        <begin position="296"/>
        <end position="315"/>
    </location>
</feature>
<accession>A0A2I2FE78</accession>
<feature type="domain" description="ABC transporter" evidence="13">
    <location>
        <begin position="1188"/>
        <end position="1418"/>
    </location>
</feature>
<dbReference type="PROSITE" id="PS50893">
    <property type="entry name" value="ABC_TRANSPORTER_2"/>
    <property type="match status" value="2"/>
</dbReference>
<reference evidence="15 16" key="1">
    <citation type="submission" date="2017-12" db="EMBL/GenBank/DDBJ databases">
        <authorList>
            <consortium name="DOE Joint Genome Institute"/>
            <person name="Haridas S."/>
            <person name="Kjaerbolling I."/>
            <person name="Vesth T.C."/>
            <person name="Frisvad J.C."/>
            <person name="Nybo J.L."/>
            <person name="Theobald S."/>
            <person name="Kuo A."/>
            <person name="Bowyer P."/>
            <person name="Matsuda Y."/>
            <person name="Mondo S."/>
            <person name="Lyhne E.K."/>
            <person name="Kogle M.E."/>
            <person name="Clum A."/>
            <person name="Lipzen A."/>
            <person name="Salamov A."/>
            <person name="Ngan C.Y."/>
            <person name="Daum C."/>
            <person name="Chiniquy J."/>
            <person name="Barry K."/>
            <person name="LaButti K."/>
            <person name="Simmons B.A."/>
            <person name="Magnuson J.K."/>
            <person name="Mortensen U.H."/>
            <person name="Larsen T.O."/>
            <person name="Grigoriev I.V."/>
            <person name="Baker S.E."/>
            <person name="Andersen M.R."/>
            <person name="Nordberg H.P."/>
            <person name="Cantor M.N."/>
            <person name="Hua S.X."/>
        </authorList>
    </citation>
    <scope>NUCLEOTIDE SEQUENCE [LARGE SCALE GENOMIC DNA]</scope>
    <source>
        <strain evidence="15 16">CBS 102.13</strain>
    </source>
</reference>
<dbReference type="GO" id="GO:0016887">
    <property type="term" value="F:ATP hydrolysis activity"/>
    <property type="evidence" value="ECO:0007669"/>
    <property type="project" value="InterPro"/>
</dbReference>
<feature type="transmembrane region" description="Helical" evidence="12">
    <location>
        <begin position="97"/>
        <end position="116"/>
    </location>
</feature>
<dbReference type="InterPro" id="IPR003593">
    <property type="entry name" value="AAA+_ATPase"/>
</dbReference>
<keyword evidence="4" id="KW-1003">Cell membrane</keyword>
<feature type="domain" description="ABC transmembrane type-1" evidence="14">
    <location>
        <begin position="260"/>
        <end position="538"/>
    </location>
</feature>
<evidence type="ECO:0000256" key="10">
    <source>
        <dbReference type="ARBA" id="ARBA00023180"/>
    </source>
</evidence>
<dbReference type="Pfam" id="PF00664">
    <property type="entry name" value="ABC_membrane"/>
    <property type="match status" value="1"/>
</dbReference>
<feature type="transmembrane region" description="Helical" evidence="12">
    <location>
        <begin position="482"/>
        <end position="501"/>
    </location>
</feature>
<dbReference type="PANTHER" id="PTHR24223:SF404">
    <property type="entry name" value="ABC MULTIDRUG TRANSPORTER (EUROFUNG)-RELATED"/>
    <property type="match status" value="1"/>
</dbReference>
<feature type="domain" description="ABC transmembrane type-1" evidence="14">
    <location>
        <begin position="869"/>
        <end position="1149"/>
    </location>
</feature>
<keyword evidence="6" id="KW-0547">Nucleotide-binding</keyword>
<keyword evidence="16" id="KW-1185">Reference proteome</keyword>
<dbReference type="EMBL" id="KZ559132">
    <property type="protein sequence ID" value="PLB38915.1"/>
    <property type="molecule type" value="Genomic_DNA"/>
</dbReference>
<organism evidence="15 16">
    <name type="scientific">Aspergillus candidus</name>
    <dbReference type="NCBI Taxonomy" id="41067"/>
    <lineage>
        <taxon>Eukaryota</taxon>
        <taxon>Fungi</taxon>
        <taxon>Dikarya</taxon>
        <taxon>Ascomycota</taxon>
        <taxon>Pezizomycotina</taxon>
        <taxon>Eurotiomycetes</taxon>
        <taxon>Eurotiomycetidae</taxon>
        <taxon>Eurotiales</taxon>
        <taxon>Aspergillaceae</taxon>
        <taxon>Aspergillus</taxon>
        <taxon>Aspergillus subgen. Circumdati</taxon>
    </lineage>
</organism>
<evidence type="ECO:0000313" key="16">
    <source>
        <dbReference type="Proteomes" id="UP000234585"/>
    </source>
</evidence>
<evidence type="ECO:0000259" key="14">
    <source>
        <dbReference type="PROSITE" id="PS50929"/>
    </source>
</evidence>
<keyword evidence="7" id="KW-0067">ATP-binding</keyword>
<dbReference type="FunFam" id="3.40.50.300:FF:002145">
    <property type="entry name" value="ABC transporter (MsbA subfamily)"/>
    <property type="match status" value="1"/>
</dbReference>
<feature type="transmembrane region" description="Helical" evidence="12">
    <location>
        <begin position="389"/>
        <end position="407"/>
    </location>
</feature>
<feature type="transmembrane region" description="Helical" evidence="12">
    <location>
        <begin position="31"/>
        <end position="52"/>
    </location>
</feature>
<dbReference type="Proteomes" id="UP000234585">
    <property type="component" value="Unassembled WGS sequence"/>
</dbReference>
<evidence type="ECO:0000256" key="6">
    <source>
        <dbReference type="ARBA" id="ARBA00022741"/>
    </source>
</evidence>
<dbReference type="SUPFAM" id="SSF52540">
    <property type="entry name" value="P-loop containing nucleoside triphosphate hydrolases"/>
    <property type="match status" value="2"/>
</dbReference>
<evidence type="ECO:0000256" key="8">
    <source>
        <dbReference type="ARBA" id="ARBA00022989"/>
    </source>
</evidence>
<dbReference type="GO" id="GO:0005524">
    <property type="term" value="F:ATP binding"/>
    <property type="evidence" value="ECO:0007669"/>
    <property type="project" value="UniProtKB-KW"/>
</dbReference>
<dbReference type="InterPro" id="IPR044746">
    <property type="entry name" value="ABCC_6TM_D1"/>
</dbReference>
<evidence type="ECO:0000256" key="1">
    <source>
        <dbReference type="ARBA" id="ARBA00004651"/>
    </source>
</evidence>
<feature type="transmembrane region" description="Helical" evidence="12">
    <location>
        <begin position="123"/>
        <end position="141"/>
    </location>
</feature>
<dbReference type="STRING" id="41067.A0A2I2FE78"/>
<proteinExistence type="inferred from homology"/>
<dbReference type="InterPro" id="IPR044726">
    <property type="entry name" value="ABCC_6TM_D2"/>
</dbReference>
<evidence type="ECO:0000256" key="5">
    <source>
        <dbReference type="ARBA" id="ARBA00022692"/>
    </source>
</evidence>
<dbReference type="SMART" id="SM00382">
    <property type="entry name" value="AAA"/>
    <property type="match status" value="2"/>
</dbReference>
<dbReference type="RefSeq" id="XP_024672927.1">
    <property type="nucleotide sequence ID" value="XM_024812196.1"/>
</dbReference>
<evidence type="ECO:0000259" key="13">
    <source>
        <dbReference type="PROSITE" id="PS50893"/>
    </source>
</evidence>
<evidence type="ECO:0000256" key="11">
    <source>
        <dbReference type="SAM" id="MobiDB-lite"/>
    </source>
</evidence>
<feature type="transmembrane region" description="Helical" evidence="12">
    <location>
        <begin position="867"/>
        <end position="889"/>
    </location>
</feature>
<dbReference type="Gene3D" id="1.20.1560.10">
    <property type="entry name" value="ABC transporter type 1, transmembrane domain"/>
    <property type="match status" value="2"/>
</dbReference>
<dbReference type="InterPro" id="IPR003439">
    <property type="entry name" value="ABC_transporter-like_ATP-bd"/>
</dbReference>
<dbReference type="SUPFAM" id="SSF90123">
    <property type="entry name" value="ABC transporter transmembrane region"/>
    <property type="match status" value="2"/>
</dbReference>
<keyword evidence="10" id="KW-0325">Glycoprotein</keyword>
<dbReference type="CDD" id="cd18579">
    <property type="entry name" value="ABC_6TM_ABCC_D1"/>
    <property type="match status" value="1"/>
</dbReference>
<dbReference type="InterPro" id="IPR036640">
    <property type="entry name" value="ABC1_TM_sf"/>
</dbReference>
<dbReference type="InterPro" id="IPR050173">
    <property type="entry name" value="ABC_transporter_C-like"/>
</dbReference>
<feature type="transmembrane region" description="Helical" evidence="12">
    <location>
        <begin position="1007"/>
        <end position="1027"/>
    </location>
</feature>
<evidence type="ECO:0000256" key="7">
    <source>
        <dbReference type="ARBA" id="ARBA00022840"/>
    </source>
</evidence>
<dbReference type="GO" id="GO:0140359">
    <property type="term" value="F:ABC-type transporter activity"/>
    <property type="evidence" value="ECO:0007669"/>
    <property type="project" value="InterPro"/>
</dbReference>
<dbReference type="Gene3D" id="3.40.50.300">
    <property type="entry name" value="P-loop containing nucleotide triphosphate hydrolases"/>
    <property type="match status" value="2"/>
</dbReference>
<keyword evidence="5 12" id="KW-0812">Transmembrane</keyword>
<gene>
    <name evidence="15" type="ORF">BDW47DRAFT_103925</name>
</gene>
<dbReference type="Pfam" id="PF00005">
    <property type="entry name" value="ABC_tran"/>
    <property type="match status" value="2"/>
</dbReference>
<dbReference type="GO" id="GO:0005886">
    <property type="term" value="C:plasma membrane"/>
    <property type="evidence" value="ECO:0007669"/>
    <property type="project" value="UniProtKB-SubCell"/>
</dbReference>
<dbReference type="FunFam" id="1.20.1560.10:FF:000055">
    <property type="entry name" value="ABC multidrug transporter (Eurofung)"/>
    <property type="match status" value="1"/>
</dbReference>
<keyword evidence="8 12" id="KW-1133">Transmembrane helix</keyword>
<dbReference type="PROSITE" id="PS50929">
    <property type="entry name" value="ABC_TM1F"/>
    <property type="match status" value="2"/>
</dbReference>
<keyword evidence="3" id="KW-0813">Transport</keyword>
<feature type="transmembrane region" description="Helical" evidence="12">
    <location>
        <begin position="256"/>
        <end position="276"/>
    </location>
</feature>
<dbReference type="OrthoDB" id="6500128at2759"/>
<feature type="transmembrane region" description="Helical" evidence="12">
    <location>
        <begin position="147"/>
        <end position="173"/>
    </location>
</feature>
<dbReference type="FunFam" id="1.20.1560.10:FF:000066">
    <property type="entry name" value="ABC multidrug transporter (Eurofung)"/>
    <property type="match status" value="1"/>
</dbReference>
<evidence type="ECO:0000256" key="2">
    <source>
        <dbReference type="ARBA" id="ARBA00009726"/>
    </source>
</evidence>
<dbReference type="PANTHER" id="PTHR24223">
    <property type="entry name" value="ATP-BINDING CASSETTE SUB-FAMILY C"/>
    <property type="match status" value="1"/>
</dbReference>
<dbReference type="InterPro" id="IPR027417">
    <property type="entry name" value="P-loop_NTPase"/>
</dbReference>
<feature type="transmembrane region" description="Helical" evidence="12">
    <location>
        <begin position="513"/>
        <end position="533"/>
    </location>
</feature>
<feature type="transmembrane region" description="Helical" evidence="12">
    <location>
        <begin position="64"/>
        <end position="85"/>
    </location>
</feature>
<comment type="subcellular location">
    <subcellularLocation>
        <location evidence="1">Cell membrane</location>
        <topology evidence="1">Multi-pass membrane protein</topology>
    </subcellularLocation>
</comment>
<feature type="domain" description="ABC transporter" evidence="13">
    <location>
        <begin position="579"/>
        <end position="804"/>
    </location>
</feature>
<evidence type="ECO:0000256" key="4">
    <source>
        <dbReference type="ARBA" id="ARBA00022475"/>
    </source>
</evidence>
<feature type="region of interest" description="Disordered" evidence="11">
    <location>
        <begin position="802"/>
        <end position="837"/>
    </location>
</feature>
<keyword evidence="9 12" id="KW-0472">Membrane</keyword>
<dbReference type="GeneID" id="36519356"/>
<dbReference type="PROSITE" id="PS00211">
    <property type="entry name" value="ABC_TRANSPORTER_1"/>
    <property type="match status" value="1"/>
</dbReference>
<evidence type="ECO:0000313" key="15">
    <source>
        <dbReference type="EMBL" id="PLB38915.1"/>
    </source>
</evidence>
<dbReference type="InterPro" id="IPR017871">
    <property type="entry name" value="ABC_transporter-like_CS"/>
</dbReference>
<feature type="transmembrane region" description="Helical" evidence="12">
    <location>
        <begin position="910"/>
        <end position="935"/>
    </location>
</feature>
<comment type="similarity">
    <text evidence="2">Belongs to the ABC transporter superfamily. ABCC family. Conjugate transporter (TC 3.A.1.208) subfamily.</text>
</comment>
<evidence type="ECO:0000256" key="3">
    <source>
        <dbReference type="ARBA" id="ARBA00022448"/>
    </source>
</evidence>
<evidence type="ECO:0000256" key="9">
    <source>
        <dbReference type="ARBA" id="ARBA00023136"/>
    </source>
</evidence>
<protein>
    <submittedName>
        <fullName evidence="15">Putative multidrug resistance-associated protein</fullName>
    </submittedName>
</protein>
<name>A0A2I2FE78_ASPCN</name>
<evidence type="ECO:0000256" key="12">
    <source>
        <dbReference type="SAM" id="Phobius"/>
    </source>
</evidence>
<sequence length="1428" mass="157503">MDCPLGSDSRWGPRVVSHCRSFDFTLAFEDVAFGLPPSAIFLLLVPTVWWWGRAAPRQLYSGRLAAVKVVTLLSLLAIQVVHTVLRTLDERLQTTSALPIAVVNIIGLSVALAMSAWEDQHRVDPSVVLVLYFSAQLVLTLPQTRSVWLISGSSAVSILGTLKTILTLAVLATESWWKTRWLRKPGLTIEQRCDFWTRALFAWTWTTFRRGFSAVLDLNELPQVDKALQGHDAVRRLRDAHGAVFWAFRTSFLSAVVPRLCVSAFTFCQPFLITAAVQFLTKDGHSEDASNKSKGLIAAFLLVYVGLALSNAVYWRQSFRFQTRVRGGLIQLLYEQSIRKSPAALADRAPLTMMSTDVERILAGLRFVHELWAAPLDVGIAVWLLQRQLSVACVVPVIVAFGCLLAISRVSVLGKPRQQWWVERIQHRVETTTVLLENMKAVKMLGLPQVVRDLIHRLRVVELDTSRRLRRVLVWQLFLADLPPELAPMATFAVYSILAALRPDRALLASRAFTALSLISILTTPLIIFMQALPSFMQCLGCFDRIQSFCDIGAPASVVSSALPEEKEPKESSSMVFECRGASFSWASKEPEVLHGLDLTVRPQSVTMVVGPVGAGKSALLASMIGTTVKLAGHILTQNPRAAYCPAEPWILNQSIQQNITGFGQFDQAWYRHVLWLCALDVDLAMLLQGDDTVAGSNGVSLSGGQRARIGLARAIFSRQPVLLLDDVFSGLDARAVSLISRRLLGSEGYCHRAQVTVVLATHNQSLLQYADDILFLDHGKIAYHGPFNNLPPTLLAELSHAGSPLSNPDDECPSDKLVASEPPSTASPEDGDSSGIVEEKGELDWTRREGSWSVYHYYVQAAGYRWIIIFLVLLAINATASNCSVVWLQKWSDANSRKPNQSLGMYLGIYIMLNSISITTTFPLAWVLMMNIITNTGLRMHSHLLSAVMGAPFSFFRDADIGEITNRFSQDMDQIDLQLPMIAVNTSISLAQCLGKLIILCIKSKYLGIAVPILLIVVYGIQVVYLRTSRQVRLLDIEARAPLFTHFLETIQGIAVLQSLGWESSMTRQGAVLVDQSQRPAYFLSCIQQWLALVLDLMTAGVAVLVVVLGTQLPSQVSPGSIGVSLNMLLGFSQSLKLVMRYWTQLETCIGSVARVQRFVHETPSDHREPPALALPPEWPAQGGIAINHVSVGYRGTESRPILQDINLSIRPGQKVAICGGSGSGKTTLLLALLQLVDVHSGSIEIDGQNLGAIPITEVASRIAVVPQEPFLMPGRLRFTLDPTDQIPSDAIEVALRAVRLWERLCPDGDLEACITVSSLSMGERQMLCLARALLHRRSILLLDEAMSSVDYHTEDLMQDIIDRHFASQTVVAVVHRLRTIRQFDRVLVLQQGRLVEDGSPDELLSRDSALSALYRASVAAPDPDRP</sequence>
<dbReference type="CDD" id="cd18580">
    <property type="entry name" value="ABC_6TM_ABCC_D2"/>
    <property type="match status" value="1"/>
</dbReference>
<dbReference type="InterPro" id="IPR011527">
    <property type="entry name" value="ABC1_TM_dom"/>
</dbReference>